<feature type="transmembrane region" description="Helical" evidence="5">
    <location>
        <begin position="147"/>
        <end position="168"/>
    </location>
</feature>
<evidence type="ECO:0000256" key="3">
    <source>
        <dbReference type="ARBA" id="ARBA00022989"/>
    </source>
</evidence>
<dbReference type="EMBL" id="LT607750">
    <property type="protein sequence ID" value="SCG53118.1"/>
    <property type="molecule type" value="Genomic_DNA"/>
</dbReference>
<dbReference type="GO" id="GO:0016020">
    <property type="term" value="C:membrane"/>
    <property type="evidence" value="ECO:0007669"/>
    <property type="project" value="UniProtKB-SubCell"/>
</dbReference>
<evidence type="ECO:0000313" key="8">
    <source>
        <dbReference type="Proteomes" id="UP000198217"/>
    </source>
</evidence>
<dbReference type="AlphaFoldDB" id="A0A1C5I4C9"/>
<keyword evidence="2 5" id="KW-0812">Transmembrane</keyword>
<dbReference type="InterPro" id="IPR049453">
    <property type="entry name" value="Memb_transporter_dom"/>
</dbReference>
<gene>
    <name evidence="7" type="ORF">GA0070609_2759</name>
</gene>
<evidence type="ECO:0000259" key="6">
    <source>
        <dbReference type="Pfam" id="PF13515"/>
    </source>
</evidence>
<feature type="transmembrane region" description="Helical" evidence="5">
    <location>
        <begin position="100"/>
        <end position="118"/>
    </location>
</feature>
<keyword evidence="8" id="KW-1185">Reference proteome</keyword>
<evidence type="ECO:0000256" key="4">
    <source>
        <dbReference type="ARBA" id="ARBA00023136"/>
    </source>
</evidence>
<sequence>MKVTASRIRGRSGQAGRSRLHQLEVAVVISVQAGLAAALAWLIGHDVLGNPSPVFAPSAAVGTIVAALGQRARRTVELLLGVGLGIATSDLLLAVLGTGFWQTGFVVGCAILATLMLFGRSGAAVGQAGGTAVLLATLSPAQQDLEWPRIVDTLVGGVVGLVVVALLLPINPMRILDRDAAPIFRCLAAQLREVAAALATHDQPRAVRAMEALRDMGPDLGRLHEAISGAEEVVSLAPARWRRRQDVERFAHAAAHMDRVVEHSRGLAHRSAIALQYKEPIPRDLSPSVDQLAEAVELLRHEHRTGRPSDRTHHKIRDAVHLAGQARSQRVDEFADAVVTQLRTAASELLRATGLDPTLANQAVRKAAQRGKEPARTLRRSG</sequence>
<feature type="domain" description="Integral membrane bound transporter" evidence="6">
    <location>
        <begin position="39"/>
        <end position="163"/>
    </location>
</feature>
<keyword evidence="3 5" id="KW-1133">Transmembrane helix</keyword>
<dbReference type="Pfam" id="PF13515">
    <property type="entry name" value="FUSC_2"/>
    <property type="match status" value="1"/>
</dbReference>
<proteinExistence type="predicted"/>
<protein>
    <submittedName>
        <fullName evidence="7">Uncharacterized membrane protein YgaE, UPF0421/DUF939 family</fullName>
    </submittedName>
</protein>
<name>A0A1C5I4C9_9ACTN</name>
<feature type="transmembrane region" description="Helical" evidence="5">
    <location>
        <begin position="50"/>
        <end position="69"/>
    </location>
</feature>
<evidence type="ECO:0000256" key="1">
    <source>
        <dbReference type="ARBA" id="ARBA00004141"/>
    </source>
</evidence>
<feature type="transmembrane region" description="Helical" evidence="5">
    <location>
        <begin position="76"/>
        <end position="94"/>
    </location>
</feature>
<feature type="transmembrane region" description="Helical" evidence="5">
    <location>
        <begin position="21"/>
        <end position="44"/>
    </location>
</feature>
<evidence type="ECO:0000256" key="5">
    <source>
        <dbReference type="SAM" id="Phobius"/>
    </source>
</evidence>
<dbReference type="Proteomes" id="UP000198217">
    <property type="component" value="Chromosome I"/>
</dbReference>
<accession>A0A1C5I4C9</accession>
<organism evidence="7 8">
    <name type="scientific">Micromonospora echinaurantiaca</name>
    <dbReference type="NCBI Taxonomy" id="47857"/>
    <lineage>
        <taxon>Bacteria</taxon>
        <taxon>Bacillati</taxon>
        <taxon>Actinomycetota</taxon>
        <taxon>Actinomycetes</taxon>
        <taxon>Micromonosporales</taxon>
        <taxon>Micromonosporaceae</taxon>
        <taxon>Micromonospora</taxon>
    </lineage>
</organism>
<keyword evidence="4 5" id="KW-0472">Membrane</keyword>
<evidence type="ECO:0000256" key="2">
    <source>
        <dbReference type="ARBA" id="ARBA00022692"/>
    </source>
</evidence>
<evidence type="ECO:0000313" key="7">
    <source>
        <dbReference type="EMBL" id="SCG53118.1"/>
    </source>
</evidence>
<comment type="subcellular location">
    <subcellularLocation>
        <location evidence="1">Membrane</location>
        <topology evidence="1">Multi-pass membrane protein</topology>
    </subcellularLocation>
</comment>
<reference evidence="7 8" key="1">
    <citation type="submission" date="2016-06" db="EMBL/GenBank/DDBJ databases">
        <authorList>
            <person name="Kjaerup R.B."/>
            <person name="Dalgaard T.S."/>
            <person name="Juul-Madsen H.R."/>
        </authorList>
    </citation>
    <scope>NUCLEOTIDE SEQUENCE [LARGE SCALE GENOMIC DNA]</scope>
    <source>
        <strain evidence="7 8">DSM 43904</strain>
    </source>
</reference>